<evidence type="ECO:0000256" key="1">
    <source>
        <dbReference type="SAM" id="MobiDB-lite"/>
    </source>
</evidence>
<accession>A0ABY8QEW5</accession>
<sequence length="71" mass="7948">MPKMPKTEDGRDICPHCGAVLLTRTDYRNHLTLQMCSAQSEGGLWPKELRGAPERPGWDDSDMAPPKGLRK</sequence>
<keyword evidence="3" id="KW-1185">Reference proteome</keyword>
<name>A0ABY8QEW5_9RHOB</name>
<feature type="region of interest" description="Disordered" evidence="1">
    <location>
        <begin position="42"/>
        <end position="71"/>
    </location>
</feature>
<protein>
    <recommendedName>
        <fullName evidence="4">Transcription factor zinc-finger domain-containing protein</fullName>
    </recommendedName>
</protein>
<reference evidence="2 3" key="1">
    <citation type="submission" date="2023-05" db="EMBL/GenBank/DDBJ databases">
        <title>YMD87, complete Genome.</title>
        <authorList>
            <person name="Zhang J."/>
            <person name="Xu X."/>
        </authorList>
    </citation>
    <scope>NUCLEOTIDE SEQUENCE [LARGE SCALE GENOMIC DNA]</scope>
    <source>
        <strain evidence="2 3">YMD87</strain>
    </source>
</reference>
<dbReference type="Proteomes" id="UP001241605">
    <property type="component" value="Chromosome"/>
</dbReference>
<gene>
    <name evidence="2" type="ORF">QF118_14100</name>
</gene>
<evidence type="ECO:0000313" key="3">
    <source>
        <dbReference type="Proteomes" id="UP001241605"/>
    </source>
</evidence>
<feature type="compositionally biased region" description="Basic and acidic residues" evidence="1">
    <location>
        <begin position="47"/>
        <end position="58"/>
    </location>
</feature>
<dbReference type="EMBL" id="CP124616">
    <property type="protein sequence ID" value="WGW03054.1"/>
    <property type="molecule type" value="Genomic_DNA"/>
</dbReference>
<dbReference type="RefSeq" id="WP_282299682.1">
    <property type="nucleotide sequence ID" value="NZ_CP124616.1"/>
</dbReference>
<evidence type="ECO:0008006" key="4">
    <source>
        <dbReference type="Google" id="ProtNLM"/>
    </source>
</evidence>
<organism evidence="2 3">
    <name type="scientific">Tropicibacter oceani</name>
    <dbReference type="NCBI Taxonomy" id="3058420"/>
    <lineage>
        <taxon>Bacteria</taxon>
        <taxon>Pseudomonadati</taxon>
        <taxon>Pseudomonadota</taxon>
        <taxon>Alphaproteobacteria</taxon>
        <taxon>Rhodobacterales</taxon>
        <taxon>Roseobacteraceae</taxon>
        <taxon>Tropicibacter</taxon>
    </lineage>
</organism>
<evidence type="ECO:0000313" key="2">
    <source>
        <dbReference type="EMBL" id="WGW03054.1"/>
    </source>
</evidence>
<proteinExistence type="predicted"/>